<dbReference type="ExpressionAtlas" id="A0A3L6G5Y8">
    <property type="expression patterns" value="baseline and differential"/>
</dbReference>
<accession>A0A3L6G5Y8</accession>
<dbReference type="Proteomes" id="UP000251960">
    <property type="component" value="Chromosome 10"/>
</dbReference>
<protein>
    <recommendedName>
        <fullName evidence="4">SAP domain-containing protein</fullName>
    </recommendedName>
</protein>
<feature type="compositionally biased region" description="Basic residues" evidence="1">
    <location>
        <begin position="551"/>
        <end position="561"/>
    </location>
</feature>
<evidence type="ECO:0000313" key="2">
    <source>
        <dbReference type="EMBL" id="PWZ43921.1"/>
    </source>
</evidence>
<gene>
    <name evidence="2" type="ORF">Zm00014a_010239</name>
</gene>
<feature type="region of interest" description="Disordered" evidence="1">
    <location>
        <begin position="625"/>
        <end position="660"/>
    </location>
</feature>
<dbReference type="EMBL" id="NCVQ01000002">
    <property type="protein sequence ID" value="PWZ43921.1"/>
    <property type="molecule type" value="Genomic_DNA"/>
</dbReference>
<comment type="caution">
    <text evidence="2">The sequence shown here is derived from an EMBL/GenBank/DDBJ whole genome shotgun (WGS) entry which is preliminary data.</text>
</comment>
<name>A0A3L6G5Y8_MAIZE</name>
<feature type="region of interest" description="Disordered" evidence="1">
    <location>
        <begin position="473"/>
        <end position="571"/>
    </location>
</feature>
<evidence type="ECO:0000256" key="1">
    <source>
        <dbReference type="SAM" id="MobiDB-lite"/>
    </source>
</evidence>
<feature type="compositionally biased region" description="Basic residues" evidence="1">
    <location>
        <begin position="513"/>
        <end position="524"/>
    </location>
</feature>
<dbReference type="AlphaFoldDB" id="A0A3L6G5Y8"/>
<proteinExistence type="predicted"/>
<sequence length="672" mass="71638">MEFAAMKRRDLLELCRQHGLAIRGSKADLAAVLAGALSLQGPPVAVTAAAESVVGVVVRKGCLKRLGGSASGGTSGASKKVSFALDETSEVKGRRRRSQVILSLVVAKTRGRRKGRKAPSSAAVSGSGRRRKHNDGGGSARGSVTREVGADAPVTRSRMKVASLHSHSGVESQNNPAKAEERGKVVGTATRRKQKRKAHENAGDIANSWAGISRRITRSLSSSAAAVSLPCDAEEKRGARKVESSVAADVILATLVGKKRRKTWCRPKAREELPAAALGERGSSQKSDVGGGSVDHGAFQELCADAPVIQPGTKVVILCAESGVESRNNPTEGEEKEEVVEAATYRKQKRKIQENSEDICASAPSGISHRRTRKSSSSPAAVLLSPAVEKMEVADDKDEPGVKELAEVKVFATTAVPIIAESTSKRKEVDHVPAELKPAKVEFYGRTTRSHSTAAAALSPTVIGSKLRKAGDVHTNGEVSKDLEVPRNDAPITRSLRNRVVHVNNSAVDGTRARKKLGTKRKPSSRPATHGRQPPVPPVEDKEQVAVPRKFSQHRRSSRNRPRPDELLRNTYLENNKVDGVPVGGKDLSIGIAHRLTHNTAKASVGDVESLSPGFEDSLTRSNKDGVRTKGMHQSASNREFQNAKGGDVGKQPTGRGCVRRSTRIAATSVRI</sequence>
<feature type="region of interest" description="Disordered" evidence="1">
    <location>
        <begin position="108"/>
        <end position="201"/>
    </location>
</feature>
<evidence type="ECO:0008006" key="4">
    <source>
        <dbReference type="Google" id="ProtNLM"/>
    </source>
</evidence>
<evidence type="ECO:0000313" key="3">
    <source>
        <dbReference type="Proteomes" id="UP000251960"/>
    </source>
</evidence>
<organism evidence="2 3">
    <name type="scientific">Zea mays</name>
    <name type="common">Maize</name>
    <dbReference type="NCBI Taxonomy" id="4577"/>
    <lineage>
        <taxon>Eukaryota</taxon>
        <taxon>Viridiplantae</taxon>
        <taxon>Streptophyta</taxon>
        <taxon>Embryophyta</taxon>
        <taxon>Tracheophyta</taxon>
        <taxon>Spermatophyta</taxon>
        <taxon>Magnoliopsida</taxon>
        <taxon>Liliopsida</taxon>
        <taxon>Poales</taxon>
        <taxon>Poaceae</taxon>
        <taxon>PACMAD clade</taxon>
        <taxon>Panicoideae</taxon>
        <taxon>Andropogonodae</taxon>
        <taxon>Andropogoneae</taxon>
        <taxon>Tripsacinae</taxon>
        <taxon>Zea</taxon>
    </lineage>
</organism>
<feature type="compositionally biased region" description="Polar residues" evidence="1">
    <location>
        <begin position="632"/>
        <end position="641"/>
    </location>
</feature>
<reference evidence="2 3" key="1">
    <citation type="journal article" date="2018" name="Nat. Genet.">
        <title>Extensive intraspecific gene order and gene structural variations between Mo17 and other maize genomes.</title>
        <authorList>
            <person name="Sun S."/>
            <person name="Zhou Y."/>
            <person name="Chen J."/>
            <person name="Shi J."/>
            <person name="Zhao H."/>
            <person name="Zhao H."/>
            <person name="Song W."/>
            <person name="Zhang M."/>
            <person name="Cui Y."/>
            <person name="Dong X."/>
            <person name="Liu H."/>
            <person name="Ma X."/>
            <person name="Jiao Y."/>
            <person name="Wang B."/>
            <person name="Wei X."/>
            <person name="Stein J.C."/>
            <person name="Glaubitz J.C."/>
            <person name="Lu F."/>
            <person name="Yu G."/>
            <person name="Liang C."/>
            <person name="Fengler K."/>
            <person name="Li B."/>
            <person name="Rafalski A."/>
            <person name="Schnable P.S."/>
            <person name="Ware D.H."/>
            <person name="Buckler E.S."/>
            <person name="Lai J."/>
        </authorList>
    </citation>
    <scope>NUCLEOTIDE SEQUENCE [LARGE SCALE GENOMIC DNA]</scope>
    <source>
        <strain evidence="3">cv. Missouri 17</strain>
        <tissue evidence="2">Seedling</tissue>
    </source>
</reference>
<feature type="compositionally biased region" description="Polar residues" evidence="1">
    <location>
        <begin position="165"/>
        <end position="176"/>
    </location>
</feature>